<dbReference type="Pfam" id="PF00395">
    <property type="entry name" value="SLH"/>
    <property type="match status" value="1"/>
</dbReference>
<dbReference type="PROSITE" id="PS51272">
    <property type="entry name" value="SLH"/>
    <property type="match status" value="1"/>
</dbReference>
<dbReference type="EMBL" id="JAHZIK010003788">
    <property type="protein sequence ID" value="MBW7462303.1"/>
    <property type="molecule type" value="Genomic_DNA"/>
</dbReference>
<organism evidence="2 3">
    <name type="scientific">Paenibacillus sepulcri</name>
    <dbReference type="NCBI Taxonomy" id="359917"/>
    <lineage>
        <taxon>Bacteria</taxon>
        <taxon>Bacillati</taxon>
        <taxon>Bacillota</taxon>
        <taxon>Bacilli</taxon>
        <taxon>Bacillales</taxon>
        <taxon>Paenibacillaceae</taxon>
        <taxon>Paenibacillus</taxon>
    </lineage>
</organism>
<evidence type="ECO:0000313" key="3">
    <source>
        <dbReference type="Proteomes" id="UP001519887"/>
    </source>
</evidence>
<proteinExistence type="predicted"/>
<accession>A0ABS7CN26</accession>
<dbReference type="Proteomes" id="UP001519887">
    <property type="component" value="Unassembled WGS sequence"/>
</dbReference>
<evidence type="ECO:0000259" key="1">
    <source>
        <dbReference type="PROSITE" id="PS51272"/>
    </source>
</evidence>
<dbReference type="InterPro" id="IPR001119">
    <property type="entry name" value="SLH_dom"/>
</dbReference>
<protein>
    <submittedName>
        <fullName evidence="2">S-layer homology domain-containing protein</fullName>
    </submittedName>
</protein>
<evidence type="ECO:0000313" key="2">
    <source>
        <dbReference type="EMBL" id="MBW7462303.1"/>
    </source>
</evidence>
<feature type="non-terminal residue" evidence="2">
    <location>
        <position position="1"/>
    </location>
</feature>
<comment type="caution">
    <text evidence="2">The sequence shown here is derived from an EMBL/GenBank/DDBJ whole genome shotgun (WGS) entry which is preliminary data.</text>
</comment>
<name>A0ABS7CN26_9BACL</name>
<keyword evidence="3" id="KW-1185">Reference proteome</keyword>
<gene>
    <name evidence="2" type="ORF">K0U00_50450</name>
</gene>
<feature type="domain" description="SLH" evidence="1">
    <location>
        <begin position="1"/>
        <end position="54"/>
    </location>
</feature>
<sequence length="54" mass="5494">DAGTIPSWAHPAIAAAAEAGLVNGKGNNRFDPAGTATRAEAVTLIMALLDYRAD</sequence>
<reference evidence="2 3" key="1">
    <citation type="submission" date="2021-07" db="EMBL/GenBank/DDBJ databases">
        <title>Paenibacillus radiodurans sp. nov., isolated from the southeastern edge of Tengger Desert.</title>
        <authorList>
            <person name="Zhang G."/>
        </authorList>
    </citation>
    <scope>NUCLEOTIDE SEQUENCE [LARGE SCALE GENOMIC DNA]</scope>
    <source>
        <strain evidence="2 3">CCM 7311</strain>
    </source>
</reference>